<proteinExistence type="predicted"/>
<evidence type="ECO:0000313" key="2">
    <source>
        <dbReference type="Proteomes" id="UP000008177"/>
    </source>
</evidence>
<organism evidence="1 2">
    <name type="scientific">Botryotinia fuckeliana (strain T4)</name>
    <name type="common">Noble rot fungus</name>
    <name type="synonym">Botrytis cinerea</name>
    <dbReference type="NCBI Taxonomy" id="999810"/>
    <lineage>
        <taxon>Eukaryota</taxon>
        <taxon>Fungi</taxon>
        <taxon>Dikarya</taxon>
        <taxon>Ascomycota</taxon>
        <taxon>Pezizomycotina</taxon>
        <taxon>Leotiomycetes</taxon>
        <taxon>Helotiales</taxon>
        <taxon>Sclerotiniaceae</taxon>
        <taxon>Botrytis</taxon>
    </lineage>
</organism>
<gene>
    <name evidence="1" type="ORF">BofuT4_uP035860.1</name>
</gene>
<name>G2Y4L6_BOTF4</name>
<accession>G2Y4L6</accession>
<protein>
    <submittedName>
        <fullName evidence="1">Uncharacterized protein</fullName>
    </submittedName>
</protein>
<dbReference type="Proteomes" id="UP000008177">
    <property type="component" value="Unplaced contigs"/>
</dbReference>
<sequence length="81" mass="9315">MNNIMMMGIHEVLLELFKEVRTLLHCVARSTAGFVIILSFGENLTFGTENMAGSSNRTWIESRIDRCKRRKPSLNENDWSP</sequence>
<dbReference type="EMBL" id="FQ790287">
    <property type="protein sequence ID" value="CCD47606.1"/>
    <property type="molecule type" value="Genomic_DNA"/>
</dbReference>
<dbReference type="InParanoid" id="G2Y4L6"/>
<dbReference type="HOGENOM" id="CLU_2573606_0_0_1"/>
<evidence type="ECO:0000313" key="1">
    <source>
        <dbReference type="EMBL" id="CCD47606.1"/>
    </source>
</evidence>
<dbReference type="AlphaFoldDB" id="G2Y4L6"/>
<reference evidence="2" key="1">
    <citation type="journal article" date="2011" name="PLoS Genet.">
        <title>Genomic analysis of the necrotrophic fungal pathogens Sclerotinia sclerotiorum and Botrytis cinerea.</title>
        <authorList>
            <person name="Amselem J."/>
            <person name="Cuomo C.A."/>
            <person name="van Kan J.A."/>
            <person name="Viaud M."/>
            <person name="Benito E.P."/>
            <person name="Couloux A."/>
            <person name="Coutinho P.M."/>
            <person name="de Vries R.P."/>
            <person name="Dyer P.S."/>
            <person name="Fillinger S."/>
            <person name="Fournier E."/>
            <person name="Gout L."/>
            <person name="Hahn M."/>
            <person name="Kohn L."/>
            <person name="Lapalu N."/>
            <person name="Plummer K.M."/>
            <person name="Pradier J.M."/>
            <person name="Quevillon E."/>
            <person name="Sharon A."/>
            <person name="Simon A."/>
            <person name="ten Have A."/>
            <person name="Tudzynski B."/>
            <person name="Tudzynski P."/>
            <person name="Wincker P."/>
            <person name="Andrew M."/>
            <person name="Anthouard V."/>
            <person name="Beever R.E."/>
            <person name="Beffa R."/>
            <person name="Benoit I."/>
            <person name="Bouzid O."/>
            <person name="Brault B."/>
            <person name="Chen Z."/>
            <person name="Choquer M."/>
            <person name="Collemare J."/>
            <person name="Cotton P."/>
            <person name="Danchin E.G."/>
            <person name="Da Silva C."/>
            <person name="Gautier A."/>
            <person name="Giraud C."/>
            <person name="Giraud T."/>
            <person name="Gonzalez C."/>
            <person name="Grossetete S."/>
            <person name="Guldener U."/>
            <person name="Henrissat B."/>
            <person name="Howlett B.J."/>
            <person name="Kodira C."/>
            <person name="Kretschmer M."/>
            <person name="Lappartient A."/>
            <person name="Leroch M."/>
            <person name="Levis C."/>
            <person name="Mauceli E."/>
            <person name="Neuveglise C."/>
            <person name="Oeser B."/>
            <person name="Pearson M."/>
            <person name="Poulain J."/>
            <person name="Poussereau N."/>
            <person name="Quesneville H."/>
            <person name="Rascle C."/>
            <person name="Schumacher J."/>
            <person name="Segurens B."/>
            <person name="Sexton A."/>
            <person name="Silva E."/>
            <person name="Sirven C."/>
            <person name="Soanes D.M."/>
            <person name="Talbot N.J."/>
            <person name="Templeton M."/>
            <person name="Yandava C."/>
            <person name="Yarden O."/>
            <person name="Zeng Q."/>
            <person name="Rollins J.A."/>
            <person name="Lebrun M.H."/>
            <person name="Dickman M."/>
        </authorList>
    </citation>
    <scope>NUCLEOTIDE SEQUENCE [LARGE SCALE GENOMIC DNA]</scope>
    <source>
        <strain evidence="2">T4</strain>
    </source>
</reference>